<dbReference type="HOGENOM" id="CLU_1427537_0_0_1"/>
<evidence type="ECO:0000313" key="2">
    <source>
        <dbReference type="Proteomes" id="UP000007875"/>
    </source>
</evidence>
<proteinExistence type="predicted"/>
<reference evidence="2" key="1">
    <citation type="submission" date="2003-08" db="EMBL/GenBank/DDBJ databases">
        <authorList>
            <person name="Birren B."/>
            <person name="Nusbaum C."/>
            <person name="Abebe A."/>
            <person name="Abouelleil A."/>
            <person name="Adekoya E."/>
            <person name="Ait-zahra M."/>
            <person name="Allen N."/>
            <person name="Allen T."/>
            <person name="An P."/>
            <person name="Anderson M."/>
            <person name="Anderson S."/>
            <person name="Arachchi H."/>
            <person name="Armbruster J."/>
            <person name="Bachantsang P."/>
            <person name="Baldwin J."/>
            <person name="Barry A."/>
            <person name="Bayul T."/>
            <person name="Blitshsteyn B."/>
            <person name="Bloom T."/>
            <person name="Blye J."/>
            <person name="Boguslavskiy L."/>
            <person name="Borowsky M."/>
            <person name="Boukhgalter B."/>
            <person name="Brunache A."/>
            <person name="Butler J."/>
            <person name="Calixte N."/>
            <person name="Calvo S."/>
            <person name="Camarata J."/>
            <person name="Campo K."/>
            <person name="Chang J."/>
            <person name="Cheshatsang Y."/>
            <person name="Citroen M."/>
            <person name="Collymore A."/>
            <person name="Considine T."/>
            <person name="Cook A."/>
            <person name="Cooke P."/>
            <person name="Corum B."/>
            <person name="Cuomo C."/>
            <person name="David R."/>
            <person name="Dawoe T."/>
            <person name="Degray S."/>
            <person name="Dodge S."/>
            <person name="Dooley K."/>
            <person name="Dorje P."/>
            <person name="Dorjee K."/>
            <person name="Dorris L."/>
            <person name="Duffey N."/>
            <person name="Dupes A."/>
            <person name="Elkins T."/>
            <person name="Engels R."/>
            <person name="Erickson J."/>
            <person name="Farina A."/>
            <person name="Faro S."/>
            <person name="Ferreira P."/>
            <person name="Fischer H."/>
            <person name="Fitzgerald M."/>
            <person name="Foley K."/>
            <person name="Gage D."/>
            <person name="Galagan J."/>
            <person name="Gearin G."/>
            <person name="Gnerre S."/>
            <person name="Gnirke A."/>
            <person name="Goyette A."/>
            <person name="Graham J."/>
            <person name="Grandbois E."/>
            <person name="Gyaltsen K."/>
            <person name="Hafez N."/>
            <person name="Hagopian D."/>
            <person name="Hagos B."/>
            <person name="Hall J."/>
            <person name="Hatcher B."/>
            <person name="Heller A."/>
            <person name="Higgins H."/>
            <person name="Honan T."/>
            <person name="Horn A."/>
            <person name="Houde N."/>
            <person name="Hughes L."/>
            <person name="Hulme W."/>
            <person name="Husby E."/>
            <person name="Iliev I."/>
            <person name="Jaffe D."/>
            <person name="Jones C."/>
            <person name="Kamal M."/>
            <person name="Kamat A."/>
            <person name="Kamvysselis M."/>
            <person name="Karlsson E."/>
            <person name="Kells C."/>
            <person name="Kieu A."/>
            <person name="Kisner P."/>
            <person name="Kodira C."/>
            <person name="Kulbokas E."/>
            <person name="Labutti K."/>
            <person name="Lama D."/>
            <person name="Landers T."/>
            <person name="Leger J."/>
            <person name="Levine S."/>
            <person name="Lewis D."/>
            <person name="Lewis T."/>
            <person name="Lindblad-toh K."/>
            <person name="Liu X."/>
            <person name="Lokyitsang T."/>
            <person name="Lokyitsang Y."/>
            <person name="Lucien O."/>
            <person name="Lui A."/>
            <person name="Ma L.J."/>
            <person name="Mabbitt R."/>
            <person name="Macdonald J."/>
            <person name="Maclean C."/>
            <person name="Major J."/>
            <person name="Manning J."/>
            <person name="Marabella R."/>
            <person name="Maru K."/>
            <person name="Matthews C."/>
            <person name="Mauceli E."/>
            <person name="Mccarthy M."/>
            <person name="Mcdonough S."/>
            <person name="Mcghee T."/>
            <person name="Meldrim J."/>
            <person name="Meneus L."/>
            <person name="Mesirov J."/>
            <person name="Mihalev A."/>
            <person name="Mihova T."/>
            <person name="Mikkelsen T."/>
            <person name="Mlenga V."/>
            <person name="Moru K."/>
            <person name="Mozes J."/>
            <person name="Mulrain L."/>
            <person name="Munson G."/>
            <person name="Naylor J."/>
            <person name="Newes C."/>
            <person name="Nguyen C."/>
            <person name="Nguyen N."/>
            <person name="Nguyen T."/>
            <person name="Nicol R."/>
            <person name="Nielsen C."/>
            <person name="Nizzari M."/>
            <person name="Norbu C."/>
            <person name="Norbu N."/>
            <person name="O'donnell P."/>
            <person name="Okoawo O."/>
            <person name="O'leary S."/>
            <person name="Omotosho B."/>
            <person name="O'neill K."/>
            <person name="Osman S."/>
            <person name="Parker S."/>
            <person name="Perrin D."/>
            <person name="Phunkhang P."/>
            <person name="Piqani B."/>
            <person name="Purcell S."/>
            <person name="Rachupka T."/>
            <person name="Ramasamy U."/>
            <person name="Rameau R."/>
            <person name="Ray V."/>
            <person name="Raymond C."/>
            <person name="Retta R."/>
            <person name="Richardson S."/>
            <person name="Rise C."/>
            <person name="Rodriguez J."/>
            <person name="Rogers J."/>
            <person name="Rogov P."/>
            <person name="Rutman M."/>
            <person name="Schupbach R."/>
            <person name="Seaman C."/>
            <person name="Settipalli S."/>
            <person name="Sharpe T."/>
            <person name="Sheridan J."/>
            <person name="Sherpa N."/>
            <person name="Shi J."/>
            <person name="Smirnov S."/>
            <person name="Smith C."/>
            <person name="Sougnez C."/>
            <person name="Spencer B."/>
            <person name="Stalker J."/>
            <person name="Stange-thomann N."/>
            <person name="Stavropoulos S."/>
            <person name="Stetson K."/>
            <person name="Stone C."/>
            <person name="Stone S."/>
            <person name="Stubbs M."/>
            <person name="Talamas J."/>
            <person name="Tchuinga P."/>
            <person name="Tenzing P."/>
            <person name="Tesfaye S."/>
            <person name="Theodore J."/>
            <person name="Thoulutsang Y."/>
            <person name="Topham K."/>
            <person name="Towey S."/>
            <person name="Tsamla T."/>
            <person name="Tsomo N."/>
            <person name="Vallee D."/>
            <person name="Vassiliev H."/>
            <person name="Venkataraman V."/>
            <person name="Vinson J."/>
            <person name="Vo A."/>
            <person name="Wade C."/>
            <person name="Wang S."/>
            <person name="Wangchuk T."/>
            <person name="Wangdi T."/>
            <person name="Whittaker C."/>
            <person name="Wilkinson J."/>
            <person name="Wu Y."/>
            <person name="Wyman D."/>
            <person name="Yadav S."/>
            <person name="Yang S."/>
            <person name="Yang X."/>
            <person name="Yeager S."/>
            <person name="Yee E."/>
            <person name="Young G."/>
            <person name="Zainoun J."/>
            <person name="Zembeck L."/>
            <person name="Zimmer A."/>
            <person name="Zody M."/>
            <person name="Lander E."/>
        </authorList>
    </citation>
    <scope>NUCLEOTIDE SEQUENCE [LARGE SCALE GENOMIC DNA]</scope>
</reference>
<protein>
    <submittedName>
        <fullName evidence="1">Uncharacterized protein</fullName>
    </submittedName>
</protein>
<reference evidence="1" key="3">
    <citation type="submission" date="2025-09" db="UniProtKB">
        <authorList>
            <consortium name="Ensembl"/>
        </authorList>
    </citation>
    <scope>IDENTIFICATION</scope>
</reference>
<sequence>MGSGIGYGYLHRIPVQPFTEGKPLIHSVPPATDPVVMTPPVANDGFPEVQLQPSVTDGLPTATNTDVLPGNIGLPTTTYSVTDSHASASFDVITGAGIPPLVNISLPPATFPTDLPPINLAPGISPIPSIPNLPPLPVGIPLPDLQTLAASLPPVANLSTVEPPQETIEIKTGDSPPAGHMVAPYAVSTN</sequence>
<dbReference type="STRING" id="51511.ENSCSAVP00000004469"/>
<dbReference type="Ensembl" id="ENSCSAVT00000004534.1">
    <property type="protein sequence ID" value="ENSCSAVP00000004469.1"/>
    <property type="gene ID" value="ENSCSAVG00000002647.1"/>
</dbReference>
<dbReference type="InParanoid" id="H2YGM0"/>
<dbReference type="FunCoup" id="H2YGM0">
    <property type="interactions" value="593"/>
</dbReference>
<dbReference type="AlphaFoldDB" id="H2YGM0"/>
<name>H2YGM0_CIOSA</name>
<evidence type="ECO:0000313" key="1">
    <source>
        <dbReference type="Ensembl" id="ENSCSAVP00000004469.1"/>
    </source>
</evidence>
<reference evidence="1" key="2">
    <citation type="submission" date="2025-08" db="UniProtKB">
        <authorList>
            <consortium name="Ensembl"/>
        </authorList>
    </citation>
    <scope>IDENTIFICATION</scope>
</reference>
<organism evidence="1 2">
    <name type="scientific">Ciona savignyi</name>
    <name type="common">Pacific transparent sea squirt</name>
    <dbReference type="NCBI Taxonomy" id="51511"/>
    <lineage>
        <taxon>Eukaryota</taxon>
        <taxon>Metazoa</taxon>
        <taxon>Chordata</taxon>
        <taxon>Tunicata</taxon>
        <taxon>Ascidiacea</taxon>
        <taxon>Phlebobranchia</taxon>
        <taxon>Cionidae</taxon>
        <taxon>Ciona</taxon>
    </lineage>
</organism>
<accession>H2YGM0</accession>
<keyword evidence="2" id="KW-1185">Reference proteome</keyword>
<dbReference type="Proteomes" id="UP000007875">
    <property type="component" value="Unassembled WGS sequence"/>
</dbReference>